<dbReference type="Gramene" id="Mp6g07300.1">
    <property type="protein sequence ID" value="Mp6g07300.1.cds1"/>
    <property type="gene ID" value="Mp6g07300"/>
</dbReference>
<reference evidence="2" key="1">
    <citation type="journal article" date="2017" name="Cell">
        <title>Insights into land plant evolution garnered from the Marchantia polymorpha genome.</title>
        <authorList>
            <person name="Bowman J.L."/>
            <person name="Kohchi T."/>
            <person name="Yamato K.T."/>
            <person name="Jenkins J."/>
            <person name="Shu S."/>
            <person name="Ishizaki K."/>
            <person name="Yamaoka S."/>
            <person name="Nishihama R."/>
            <person name="Nakamura Y."/>
            <person name="Berger F."/>
            <person name="Adam C."/>
            <person name="Aki S.S."/>
            <person name="Althoff F."/>
            <person name="Araki T."/>
            <person name="Arteaga-Vazquez M.A."/>
            <person name="Balasubrmanian S."/>
            <person name="Barry K."/>
            <person name="Bauer D."/>
            <person name="Boehm C.R."/>
            <person name="Briginshaw L."/>
            <person name="Caballero-Perez J."/>
            <person name="Catarino B."/>
            <person name="Chen F."/>
            <person name="Chiyoda S."/>
            <person name="Chovatia M."/>
            <person name="Davies K.M."/>
            <person name="Delmans M."/>
            <person name="Demura T."/>
            <person name="Dierschke T."/>
            <person name="Dolan L."/>
            <person name="Dorantes-Acosta A.E."/>
            <person name="Eklund D.M."/>
            <person name="Florent S.N."/>
            <person name="Flores-Sandoval E."/>
            <person name="Fujiyama A."/>
            <person name="Fukuzawa H."/>
            <person name="Galik B."/>
            <person name="Grimanelli D."/>
            <person name="Grimwood J."/>
            <person name="Grossniklaus U."/>
            <person name="Hamada T."/>
            <person name="Haseloff J."/>
            <person name="Hetherington A.J."/>
            <person name="Higo A."/>
            <person name="Hirakawa Y."/>
            <person name="Hundley H.N."/>
            <person name="Ikeda Y."/>
            <person name="Inoue K."/>
            <person name="Inoue S.I."/>
            <person name="Ishida S."/>
            <person name="Jia Q."/>
            <person name="Kakita M."/>
            <person name="Kanazawa T."/>
            <person name="Kawai Y."/>
            <person name="Kawashima T."/>
            <person name="Kennedy M."/>
            <person name="Kinose K."/>
            <person name="Kinoshita T."/>
            <person name="Kohara Y."/>
            <person name="Koide E."/>
            <person name="Komatsu K."/>
            <person name="Kopischke S."/>
            <person name="Kubo M."/>
            <person name="Kyozuka J."/>
            <person name="Lagercrantz U."/>
            <person name="Lin S.S."/>
            <person name="Lindquist E."/>
            <person name="Lipzen A.M."/>
            <person name="Lu C.W."/>
            <person name="De Luna E."/>
            <person name="Martienssen R.A."/>
            <person name="Minamino N."/>
            <person name="Mizutani M."/>
            <person name="Mizutani M."/>
            <person name="Mochizuki N."/>
            <person name="Monte I."/>
            <person name="Mosher R."/>
            <person name="Nagasaki H."/>
            <person name="Nakagami H."/>
            <person name="Naramoto S."/>
            <person name="Nishitani K."/>
            <person name="Ohtani M."/>
            <person name="Okamoto T."/>
            <person name="Okumura M."/>
            <person name="Phillips J."/>
            <person name="Pollak B."/>
            <person name="Reinders A."/>
            <person name="Rovekamp M."/>
            <person name="Sano R."/>
            <person name="Sawa S."/>
            <person name="Schmid M.W."/>
            <person name="Shirakawa M."/>
            <person name="Solano R."/>
            <person name="Spunde A."/>
            <person name="Suetsugu N."/>
            <person name="Sugano S."/>
            <person name="Sugiyama A."/>
            <person name="Sun R."/>
            <person name="Suzuki Y."/>
            <person name="Takenaka M."/>
            <person name="Takezawa D."/>
            <person name="Tomogane H."/>
            <person name="Tsuzuki M."/>
            <person name="Ueda T."/>
            <person name="Umeda M."/>
            <person name="Ward J.M."/>
            <person name="Watanabe Y."/>
            <person name="Yazaki K."/>
            <person name="Yokoyama R."/>
            <person name="Yoshitake Y."/>
            <person name="Yotsui I."/>
            <person name="Zachgo S."/>
            <person name="Schmutz J."/>
        </authorList>
    </citation>
    <scope>NUCLEOTIDE SEQUENCE [LARGE SCALE GENOMIC DNA]</scope>
    <source>
        <strain evidence="2">Tak-1</strain>
    </source>
</reference>
<evidence type="ECO:0000313" key="2">
    <source>
        <dbReference type="Proteomes" id="UP000244005"/>
    </source>
</evidence>
<proteinExistence type="predicted"/>
<name>A0A2R6WW80_MARPO</name>
<dbReference type="EMBL" id="KZ772725">
    <property type="protein sequence ID" value="PTQ38104.1"/>
    <property type="molecule type" value="Genomic_DNA"/>
</dbReference>
<sequence>MLWRQEEGCLQKIQQNESQTSLSRCLYDSSNGTIYTSALYLKPKLSFGFLTSSCITSNLVKKMLVDTSGTTML</sequence>
<dbReference type="Proteomes" id="UP000244005">
    <property type="component" value="Unassembled WGS sequence"/>
</dbReference>
<dbReference type="EMBL" id="KZ772725">
    <property type="protein sequence ID" value="PTQ38102.1"/>
    <property type="molecule type" value="Genomic_DNA"/>
</dbReference>
<dbReference type="EMBL" id="KZ772725">
    <property type="protein sequence ID" value="PTQ38103.1"/>
    <property type="molecule type" value="Genomic_DNA"/>
</dbReference>
<dbReference type="Gramene" id="Mp6g07300.2">
    <property type="protein sequence ID" value="Mp6g07300.2.cds1"/>
    <property type="gene ID" value="Mp6g07300"/>
</dbReference>
<accession>A0A2R6WW80</accession>
<reference evidence="1" key="2">
    <citation type="submission" date="2017-12" db="EMBL/GenBank/DDBJ databases">
        <title>WGS assembly of Marchantia polymorpha.</title>
        <authorList>
            <person name="Bowman J.L."/>
            <person name="Kohchi T."/>
            <person name="Yamato K.T."/>
            <person name="Jenkins J."/>
            <person name="Shu S."/>
            <person name="Ishizaki K."/>
            <person name="Yamaoka S."/>
            <person name="Nishihama R."/>
            <person name="Nakamura Y."/>
            <person name="Berger F."/>
            <person name="Adam C."/>
            <person name="Aki S.S."/>
            <person name="Althoff F."/>
            <person name="Araki T."/>
            <person name="Arteaga-Vazquez M.A."/>
            <person name="Balasubrmanian S."/>
            <person name="Bauer D."/>
            <person name="Boehm C.R."/>
            <person name="Briginshaw L."/>
            <person name="Caballero-Perez J."/>
            <person name="Catarino B."/>
            <person name="Chen F."/>
            <person name="Chiyoda S."/>
            <person name="Chovatia M."/>
            <person name="Davies K.M."/>
            <person name="Delmans M."/>
            <person name="Demura T."/>
            <person name="Dierschke T."/>
            <person name="Dolan L."/>
            <person name="Dorantes-Acosta A.E."/>
            <person name="Eklund D.M."/>
            <person name="Florent S.N."/>
            <person name="Flores-Sandoval E."/>
            <person name="Fujiyama A."/>
            <person name="Fukuzawa H."/>
            <person name="Galik B."/>
            <person name="Grimanelli D."/>
            <person name="Grimwood J."/>
            <person name="Grossniklaus U."/>
            <person name="Hamada T."/>
            <person name="Haseloff J."/>
            <person name="Hetherington A.J."/>
            <person name="Higo A."/>
            <person name="Hirakawa Y."/>
            <person name="Hundley H.N."/>
            <person name="Ikeda Y."/>
            <person name="Inoue K."/>
            <person name="Inoue S."/>
            <person name="Ishida S."/>
            <person name="Jia Q."/>
            <person name="Kakita M."/>
            <person name="Kanazawa T."/>
            <person name="Kawai Y."/>
            <person name="Kawashima T."/>
            <person name="Kennedy M."/>
            <person name="Kinose K."/>
            <person name="Kinoshita T."/>
            <person name="Kohara Y."/>
            <person name="Koide E."/>
            <person name="Komatsu K."/>
            <person name="Kopischke S."/>
            <person name="Kubo M."/>
            <person name="Kyozuka J."/>
            <person name="Lagercrantz U."/>
            <person name="Lin S.S."/>
            <person name="Lindquist E."/>
            <person name="Lipzen A.M."/>
            <person name="Lu C."/>
            <person name="Luna E.D."/>
            <person name="Martienssen R.A."/>
            <person name="Minamino N."/>
            <person name="Mizutani M."/>
            <person name="Mizutani M."/>
            <person name="Mochizuki N."/>
            <person name="Monte I."/>
            <person name="Mosher R."/>
            <person name="Nagasaki H."/>
            <person name="Nakagami H."/>
            <person name="Naramoto S."/>
            <person name="Nishitani K."/>
            <person name="Ohtani M."/>
            <person name="Okamoto T."/>
            <person name="Okumura M."/>
            <person name="Phillips J."/>
            <person name="Pollak B."/>
            <person name="Reinders A."/>
            <person name="Roevekamp M."/>
            <person name="Sano R."/>
            <person name="Sawa S."/>
            <person name="Schmid M.W."/>
            <person name="Shirakawa M."/>
            <person name="Solano R."/>
            <person name="Spunde A."/>
            <person name="Suetsugu N."/>
            <person name="Sugano S."/>
            <person name="Sugiyama A."/>
            <person name="Sun R."/>
            <person name="Suzuki Y."/>
            <person name="Takenaka M."/>
            <person name="Takezawa D."/>
            <person name="Tomogane H."/>
            <person name="Tsuzuki M."/>
            <person name="Ueda T."/>
            <person name="Umeda M."/>
            <person name="Ward J.M."/>
            <person name="Watanabe Y."/>
            <person name="Yazaki K."/>
            <person name="Yokoyama R."/>
            <person name="Yoshitake Y."/>
            <person name="Yotsui I."/>
            <person name="Zachgo S."/>
            <person name="Schmutz J."/>
        </authorList>
    </citation>
    <scope>NUCLEOTIDE SEQUENCE [LARGE SCALE GENOMIC DNA]</scope>
    <source>
        <strain evidence="1">Tak-1</strain>
    </source>
</reference>
<dbReference type="AlphaFoldDB" id="A0A2R6WW80"/>
<gene>
    <name evidence="1" type="ORF">MARPO_0053s0044</name>
</gene>
<organism evidence="1 2">
    <name type="scientific">Marchantia polymorpha</name>
    <name type="common">Common liverwort</name>
    <name type="synonym">Marchantia aquatica</name>
    <dbReference type="NCBI Taxonomy" id="3197"/>
    <lineage>
        <taxon>Eukaryota</taxon>
        <taxon>Viridiplantae</taxon>
        <taxon>Streptophyta</taxon>
        <taxon>Embryophyta</taxon>
        <taxon>Marchantiophyta</taxon>
        <taxon>Marchantiopsida</taxon>
        <taxon>Marchantiidae</taxon>
        <taxon>Marchantiales</taxon>
        <taxon>Marchantiaceae</taxon>
        <taxon>Marchantia</taxon>
    </lineage>
</organism>
<dbReference type="Gramene" id="Mp6g07300.3">
    <property type="protein sequence ID" value="Mp6g07300.3.cds1"/>
    <property type="gene ID" value="Mp6g07300"/>
</dbReference>
<keyword evidence="2" id="KW-1185">Reference proteome</keyword>
<protein>
    <submittedName>
        <fullName evidence="1">Uncharacterized protein</fullName>
    </submittedName>
</protein>
<evidence type="ECO:0000313" key="1">
    <source>
        <dbReference type="EMBL" id="PTQ38104.1"/>
    </source>
</evidence>